<evidence type="ECO:0000313" key="3">
    <source>
        <dbReference type="Proteomes" id="UP001595075"/>
    </source>
</evidence>
<keyword evidence="3" id="KW-1185">Reference proteome</keyword>
<sequence length="650" mass="70865">MQISYLGQFVDHTLKSSLLFSSLSSICLWFATTTMDPSMTAFGAVQLTITSIKMFQQITSIYGGVNTSTYQPPKMILSELRILTSLLQEIQDTASSSTTEPSQTVSIAMQISAERFQELLQCLTDMGLDPATGQILPGKRRTMQRMVHIIHLAGNNERLQDVTRRFKSALTLLRDIVMDLRTHDLITQQQEFFLYEFHCIRAFMTKATTTLPAGIVDGLPAPAPALAPTASDALLGTNSQAQLRFSPGASTLISVIFSATVSSEEKPFFFPGRAKFDTACPDCLISSTIIERYKLEDRLDENEVARTYIGLGNVQVISTHQLHLNWSANNEAISRQNIFYVVADSPFDFILGENFMSANSPLIPAFPVCMLNGRTSAEKKEEAARKLEDDRKAEELIEERERKSEESRKRKELDTEKQRGKRVAGSTSGDASTSAKRQHFVPRNLHTPPQSPTPQNVPRNQPLKIASEQALVSPPPDKTTPAPKADTVKPGLEPLASPSAATTPPPQSSMIQSASEAAPQKRIHEDLNSAKVDPAMPPVQSAFAPSSTATRPAYIVNGGASTVIRKPKVGGSGYEFDPTEASIADETPLGVHPGVAAAVNATDGLPDVQNGSSNSKAKSNSKQKADRENAVIGGKKTRWWKRNKKAKVTG</sequence>
<feature type="region of interest" description="Disordered" evidence="1">
    <location>
        <begin position="398"/>
        <end position="521"/>
    </location>
</feature>
<protein>
    <submittedName>
        <fullName evidence="2">Uncharacterized protein</fullName>
    </submittedName>
</protein>
<feature type="compositionally biased region" description="Basic residues" evidence="1">
    <location>
        <begin position="635"/>
        <end position="650"/>
    </location>
</feature>
<accession>A0ABR4C7W2</accession>
<dbReference type="InterPro" id="IPR021109">
    <property type="entry name" value="Peptidase_aspartic_dom_sf"/>
</dbReference>
<feature type="region of interest" description="Disordered" evidence="1">
    <location>
        <begin position="595"/>
        <end position="650"/>
    </location>
</feature>
<feature type="compositionally biased region" description="Basic and acidic residues" evidence="1">
    <location>
        <begin position="398"/>
        <end position="418"/>
    </location>
</feature>
<name>A0ABR4C7W2_9HELO</name>
<feature type="compositionally biased region" description="Low complexity" evidence="1">
    <location>
        <begin position="424"/>
        <end position="435"/>
    </location>
</feature>
<comment type="caution">
    <text evidence="2">The sequence shown here is derived from an EMBL/GenBank/DDBJ whole genome shotgun (WGS) entry which is preliminary data.</text>
</comment>
<feature type="compositionally biased region" description="Low complexity" evidence="1">
    <location>
        <begin position="612"/>
        <end position="622"/>
    </location>
</feature>
<dbReference type="Proteomes" id="UP001595075">
    <property type="component" value="Unassembled WGS sequence"/>
</dbReference>
<proteinExistence type="predicted"/>
<evidence type="ECO:0000313" key="2">
    <source>
        <dbReference type="EMBL" id="KAL2066005.1"/>
    </source>
</evidence>
<organism evidence="2 3">
    <name type="scientific">Oculimacula yallundae</name>
    <dbReference type="NCBI Taxonomy" id="86028"/>
    <lineage>
        <taxon>Eukaryota</taxon>
        <taxon>Fungi</taxon>
        <taxon>Dikarya</taxon>
        <taxon>Ascomycota</taxon>
        <taxon>Pezizomycotina</taxon>
        <taxon>Leotiomycetes</taxon>
        <taxon>Helotiales</taxon>
        <taxon>Ploettnerulaceae</taxon>
        <taxon>Oculimacula</taxon>
    </lineage>
</organism>
<gene>
    <name evidence="2" type="ORF">VTL71DRAFT_2076</name>
</gene>
<dbReference type="Gene3D" id="2.40.70.10">
    <property type="entry name" value="Acid Proteases"/>
    <property type="match status" value="1"/>
</dbReference>
<dbReference type="EMBL" id="JAZHXI010000011">
    <property type="protein sequence ID" value="KAL2066005.1"/>
    <property type="molecule type" value="Genomic_DNA"/>
</dbReference>
<reference evidence="2 3" key="1">
    <citation type="journal article" date="2024" name="Commun. Biol.">
        <title>Comparative genomic analysis of thermophilic fungi reveals convergent evolutionary adaptations and gene losses.</title>
        <authorList>
            <person name="Steindorff A.S."/>
            <person name="Aguilar-Pontes M.V."/>
            <person name="Robinson A.J."/>
            <person name="Andreopoulos B."/>
            <person name="LaButti K."/>
            <person name="Kuo A."/>
            <person name="Mondo S."/>
            <person name="Riley R."/>
            <person name="Otillar R."/>
            <person name="Haridas S."/>
            <person name="Lipzen A."/>
            <person name="Grimwood J."/>
            <person name="Schmutz J."/>
            <person name="Clum A."/>
            <person name="Reid I.D."/>
            <person name="Moisan M.C."/>
            <person name="Butler G."/>
            <person name="Nguyen T.T.M."/>
            <person name="Dewar K."/>
            <person name="Conant G."/>
            <person name="Drula E."/>
            <person name="Henrissat B."/>
            <person name="Hansel C."/>
            <person name="Singer S."/>
            <person name="Hutchinson M.I."/>
            <person name="de Vries R.P."/>
            <person name="Natvig D.O."/>
            <person name="Powell A.J."/>
            <person name="Tsang A."/>
            <person name="Grigoriev I.V."/>
        </authorList>
    </citation>
    <scope>NUCLEOTIDE SEQUENCE [LARGE SCALE GENOMIC DNA]</scope>
    <source>
        <strain evidence="2 3">CBS 494.80</strain>
    </source>
</reference>
<evidence type="ECO:0000256" key="1">
    <source>
        <dbReference type="SAM" id="MobiDB-lite"/>
    </source>
</evidence>